<accession>A0A1M7LBQ7</accession>
<name>A0A1M7LBQ7_9BRAD</name>
<dbReference type="EMBL" id="FNTI01000001">
    <property type="protein sequence ID" value="SEC10996.1"/>
    <property type="molecule type" value="Genomic_DNA"/>
</dbReference>
<sequence>MCEKCDEIDKTIERYRRIKERILDQAFVDRAKELIAELEADKAALHPKPE</sequence>
<evidence type="ECO:0000313" key="2">
    <source>
        <dbReference type="Proteomes" id="UP000183208"/>
    </source>
</evidence>
<proteinExistence type="predicted"/>
<protein>
    <submittedName>
        <fullName evidence="1">Uncharacterized protein</fullName>
    </submittedName>
</protein>
<dbReference type="AlphaFoldDB" id="A0A1M7LBQ7"/>
<organism evidence="1 2">
    <name type="scientific">Bradyrhizobium lablabi</name>
    <dbReference type="NCBI Taxonomy" id="722472"/>
    <lineage>
        <taxon>Bacteria</taxon>
        <taxon>Pseudomonadati</taxon>
        <taxon>Pseudomonadota</taxon>
        <taxon>Alphaproteobacteria</taxon>
        <taxon>Hyphomicrobiales</taxon>
        <taxon>Nitrobacteraceae</taxon>
        <taxon>Bradyrhizobium</taxon>
    </lineage>
</organism>
<evidence type="ECO:0000313" key="1">
    <source>
        <dbReference type="EMBL" id="SEC10996.1"/>
    </source>
</evidence>
<dbReference type="Proteomes" id="UP000183208">
    <property type="component" value="Unassembled WGS sequence"/>
</dbReference>
<reference evidence="1 2" key="1">
    <citation type="submission" date="2016-10" db="EMBL/GenBank/DDBJ databases">
        <authorList>
            <person name="de Groot N.N."/>
        </authorList>
    </citation>
    <scope>NUCLEOTIDE SEQUENCE [LARGE SCALE GENOMIC DNA]</scope>
    <source>
        <strain evidence="1 2">GAS522</strain>
    </source>
</reference>
<gene>
    <name evidence="1" type="ORF">SAMN05444171_0679</name>
</gene>
<dbReference type="RefSeq" id="WP_210186595.1">
    <property type="nucleotide sequence ID" value="NZ_FNTI01000001.1"/>
</dbReference>